<comment type="caution">
    <text evidence="2">The sequence shown here is derived from an EMBL/GenBank/DDBJ whole genome shotgun (WGS) entry which is preliminary data.</text>
</comment>
<organism evidence="2 3">
    <name type="scientific">Argiope bruennichi</name>
    <name type="common">Wasp spider</name>
    <name type="synonym">Aranea bruennichi</name>
    <dbReference type="NCBI Taxonomy" id="94029"/>
    <lineage>
        <taxon>Eukaryota</taxon>
        <taxon>Metazoa</taxon>
        <taxon>Ecdysozoa</taxon>
        <taxon>Arthropoda</taxon>
        <taxon>Chelicerata</taxon>
        <taxon>Arachnida</taxon>
        <taxon>Araneae</taxon>
        <taxon>Araneomorphae</taxon>
        <taxon>Entelegynae</taxon>
        <taxon>Araneoidea</taxon>
        <taxon>Araneidae</taxon>
        <taxon>Argiope</taxon>
    </lineage>
</organism>
<evidence type="ECO:0000313" key="3">
    <source>
        <dbReference type="Proteomes" id="UP000807504"/>
    </source>
</evidence>
<name>A0A8T0F616_ARGBR</name>
<dbReference type="Proteomes" id="UP000807504">
    <property type="component" value="Unassembled WGS sequence"/>
</dbReference>
<protein>
    <submittedName>
        <fullName evidence="2">Uncharacterized protein</fullName>
    </submittedName>
</protein>
<accession>A0A8T0F616</accession>
<reference evidence="2" key="1">
    <citation type="journal article" date="2020" name="bioRxiv">
        <title>Chromosome-level reference genome of the European wasp spider Argiope bruennichi: a resource for studies on range expansion and evolutionary adaptation.</title>
        <authorList>
            <person name="Sheffer M.M."/>
            <person name="Hoppe A."/>
            <person name="Krehenwinkel H."/>
            <person name="Uhl G."/>
            <person name="Kuss A.W."/>
            <person name="Jensen L."/>
            <person name="Jensen C."/>
            <person name="Gillespie R.G."/>
            <person name="Hoff K.J."/>
            <person name="Prost S."/>
        </authorList>
    </citation>
    <scope>NUCLEOTIDE SEQUENCE</scope>
</reference>
<dbReference type="EMBL" id="JABXBU010000030">
    <property type="protein sequence ID" value="KAF8785705.1"/>
    <property type="molecule type" value="Genomic_DNA"/>
</dbReference>
<evidence type="ECO:0000313" key="2">
    <source>
        <dbReference type="EMBL" id="KAF8785705.1"/>
    </source>
</evidence>
<sequence length="70" mass="7726">MPSSPTAFVTSAWPKQESARPVPWPRQESAILLKEDIPSLSSPPIVSQKNQCKLRLLISVRIDNFGKGVP</sequence>
<reference evidence="2" key="2">
    <citation type="submission" date="2020-06" db="EMBL/GenBank/DDBJ databases">
        <authorList>
            <person name="Sheffer M."/>
        </authorList>
    </citation>
    <scope>NUCLEOTIDE SEQUENCE</scope>
</reference>
<gene>
    <name evidence="2" type="ORF">HNY73_011218</name>
</gene>
<keyword evidence="3" id="KW-1185">Reference proteome</keyword>
<dbReference type="AlphaFoldDB" id="A0A8T0F616"/>
<proteinExistence type="predicted"/>
<evidence type="ECO:0000256" key="1">
    <source>
        <dbReference type="SAM" id="MobiDB-lite"/>
    </source>
</evidence>
<feature type="region of interest" description="Disordered" evidence="1">
    <location>
        <begin position="1"/>
        <end position="22"/>
    </location>
</feature>